<organism evidence="1 2">
    <name type="scientific">Caulobacter phage CcrPW</name>
    <dbReference type="NCBI Taxonomy" id="2283271"/>
    <lineage>
        <taxon>Viruses</taxon>
        <taxon>Duplodnaviria</taxon>
        <taxon>Heunggongvirae</taxon>
        <taxon>Uroviricota</taxon>
        <taxon>Caudoviricetes</taxon>
        <taxon>Jeanschmidtviridae</taxon>
        <taxon>Colossusvirus</taxon>
        <taxon>Colossusvirus PW</taxon>
    </lineage>
</organism>
<accession>A0A385EDT0</accession>
<keyword evidence="2" id="KW-1185">Reference proteome</keyword>
<dbReference type="Proteomes" id="UP000259026">
    <property type="component" value="Segment"/>
</dbReference>
<sequence length="119" mass="13879">MALETIPESELVHRAYYRGWNRNTKFARWDATQNCFVFWRAKFDYVYITTAPHGENAHQGDIFRPYARVADDEIAFPVPFYAEGDTDPEPTAQAMHEEDVRQFKLENPGVIMQPYGMSK</sequence>
<evidence type="ECO:0000313" key="1">
    <source>
        <dbReference type="EMBL" id="AXQ68898.1"/>
    </source>
</evidence>
<gene>
    <name evidence="1" type="ORF">CcrPW_gp359</name>
</gene>
<evidence type="ECO:0000313" key="2">
    <source>
        <dbReference type="Proteomes" id="UP000259026"/>
    </source>
</evidence>
<name>A0A385EDT0_9CAUD</name>
<protein>
    <submittedName>
        <fullName evidence="1">Uncharacterized protein</fullName>
    </submittedName>
</protein>
<reference evidence="1 2" key="2">
    <citation type="submission" date="2018-09" db="EMBL/GenBank/DDBJ databases">
        <title>Giant CbK-like Caulobacter bacteriophages have genetically divergent genomes.</title>
        <authorList>
            <person name="Wilson K."/>
            <person name="Ely B."/>
        </authorList>
    </citation>
    <scope>NUCLEOTIDE SEQUENCE [LARGE SCALE GENOMIC DNA]</scope>
</reference>
<dbReference type="EMBL" id="MH588545">
    <property type="protein sequence ID" value="AXQ68898.1"/>
    <property type="molecule type" value="Genomic_DNA"/>
</dbReference>
<reference evidence="2" key="1">
    <citation type="submission" date="2018-07" db="EMBL/GenBank/DDBJ databases">
        <title>Giant CbK-like Caulobacter bacteriophages have genetically divergent genomes.</title>
        <authorList>
            <person name="Wilson K.M."/>
            <person name="Ely B."/>
        </authorList>
    </citation>
    <scope>NUCLEOTIDE SEQUENCE [LARGE SCALE GENOMIC DNA]</scope>
</reference>
<proteinExistence type="predicted"/>